<dbReference type="InterPro" id="IPR015422">
    <property type="entry name" value="PyrdxlP-dep_Trfase_small"/>
</dbReference>
<dbReference type="InterPro" id="IPR000192">
    <property type="entry name" value="Aminotrans_V_dom"/>
</dbReference>
<dbReference type="GO" id="GO:0005777">
    <property type="term" value="C:peroxisome"/>
    <property type="evidence" value="ECO:0007669"/>
    <property type="project" value="TreeGrafter"/>
</dbReference>
<protein>
    <recommendedName>
        <fullName evidence="7">Aminotransferase class V domain-containing protein</fullName>
    </recommendedName>
</protein>
<dbReference type="OMA" id="MFSHRWI"/>
<dbReference type="PANTHER" id="PTHR21152">
    <property type="entry name" value="AMINOTRANSFERASE CLASS V"/>
    <property type="match status" value="1"/>
</dbReference>
<dbReference type="EMBL" id="LT554871">
    <property type="protein sequence ID" value="SAM08044.1"/>
    <property type="molecule type" value="Genomic_DNA"/>
</dbReference>
<evidence type="ECO:0000313" key="9">
    <source>
        <dbReference type="Proteomes" id="UP000078561"/>
    </source>
</evidence>
<dbReference type="Gene3D" id="3.90.1150.10">
    <property type="entry name" value="Aspartate Aminotransferase, domain 1"/>
    <property type="match status" value="1"/>
</dbReference>
<dbReference type="InParanoid" id="A0A168S884"/>
<evidence type="ECO:0000256" key="1">
    <source>
        <dbReference type="ARBA" id="ARBA00001933"/>
    </source>
</evidence>
<dbReference type="FunFam" id="3.90.1150.10:FF:000049">
    <property type="entry name" value="Alanine-glyoxylate aminotransferase 1"/>
    <property type="match status" value="1"/>
</dbReference>
<accession>A0A168S884</accession>
<evidence type="ECO:0000256" key="6">
    <source>
        <dbReference type="RuleBase" id="RU004504"/>
    </source>
</evidence>
<gene>
    <name evidence="8" type="primary">ABSGL_13702.1 scaffold 14267</name>
</gene>
<dbReference type="STRING" id="4829.A0A168S884"/>
<evidence type="ECO:0000259" key="7">
    <source>
        <dbReference type="Pfam" id="PF00266"/>
    </source>
</evidence>
<keyword evidence="9" id="KW-1185">Reference proteome</keyword>
<dbReference type="GO" id="GO:0019265">
    <property type="term" value="P:glycine biosynthetic process, by transamination of glyoxylate"/>
    <property type="evidence" value="ECO:0007669"/>
    <property type="project" value="TreeGrafter"/>
</dbReference>
<dbReference type="PANTHER" id="PTHR21152:SF24">
    <property type="entry name" value="ALANINE--GLYOXYLATE AMINOTRANSFERASE 1"/>
    <property type="match status" value="1"/>
</dbReference>
<dbReference type="OrthoDB" id="7403325at2759"/>
<keyword evidence="3" id="KW-0808">Transferase</keyword>
<dbReference type="Gene3D" id="3.40.640.10">
    <property type="entry name" value="Type I PLP-dependent aspartate aminotransferase-like (Major domain)"/>
    <property type="match status" value="1"/>
</dbReference>
<dbReference type="InterPro" id="IPR015424">
    <property type="entry name" value="PyrdxlP-dep_Trfase"/>
</dbReference>
<dbReference type="Pfam" id="PF00266">
    <property type="entry name" value="Aminotran_5"/>
    <property type="match status" value="1"/>
</dbReference>
<proteinExistence type="inferred from homology"/>
<dbReference type="GO" id="GO:0004760">
    <property type="term" value="F:L-serine-pyruvate transaminase activity"/>
    <property type="evidence" value="ECO:0007669"/>
    <property type="project" value="TreeGrafter"/>
</dbReference>
<reference evidence="8" key="1">
    <citation type="submission" date="2016-04" db="EMBL/GenBank/DDBJ databases">
        <authorList>
            <person name="Evans L.H."/>
            <person name="Alamgir A."/>
            <person name="Owens N."/>
            <person name="Weber N.D."/>
            <person name="Virtaneva K."/>
            <person name="Barbian K."/>
            <person name="Babar A."/>
            <person name="Rosenke K."/>
        </authorList>
    </citation>
    <scope>NUCLEOTIDE SEQUENCE [LARGE SCALE GENOMIC DNA]</scope>
    <source>
        <strain evidence="8">CBS 101.48</strain>
    </source>
</reference>
<evidence type="ECO:0000313" key="8">
    <source>
        <dbReference type="EMBL" id="SAM08044.1"/>
    </source>
</evidence>
<keyword evidence="4" id="KW-0663">Pyridoxal phosphate</keyword>
<evidence type="ECO:0000256" key="3">
    <source>
        <dbReference type="ARBA" id="ARBA00022679"/>
    </source>
</evidence>
<name>A0A168S884_ABSGL</name>
<dbReference type="Proteomes" id="UP000078561">
    <property type="component" value="Unassembled WGS sequence"/>
</dbReference>
<organism evidence="8">
    <name type="scientific">Absidia glauca</name>
    <name type="common">Pin mould</name>
    <dbReference type="NCBI Taxonomy" id="4829"/>
    <lineage>
        <taxon>Eukaryota</taxon>
        <taxon>Fungi</taxon>
        <taxon>Fungi incertae sedis</taxon>
        <taxon>Mucoromycota</taxon>
        <taxon>Mucoromycotina</taxon>
        <taxon>Mucoromycetes</taxon>
        <taxon>Mucorales</taxon>
        <taxon>Cunninghamellaceae</taxon>
        <taxon>Absidia</taxon>
    </lineage>
</organism>
<keyword evidence="2" id="KW-0032">Aminotransferase</keyword>
<evidence type="ECO:0000256" key="4">
    <source>
        <dbReference type="ARBA" id="ARBA00022898"/>
    </source>
</evidence>
<dbReference type="SUPFAM" id="SSF53383">
    <property type="entry name" value="PLP-dependent transferases"/>
    <property type="match status" value="1"/>
</dbReference>
<evidence type="ECO:0000256" key="2">
    <source>
        <dbReference type="ARBA" id="ARBA00022576"/>
    </source>
</evidence>
<dbReference type="PROSITE" id="PS00595">
    <property type="entry name" value="AA_TRANSFER_CLASS_5"/>
    <property type="match status" value="1"/>
</dbReference>
<dbReference type="InterPro" id="IPR015421">
    <property type="entry name" value="PyrdxlP-dep_Trfase_major"/>
</dbReference>
<dbReference type="GO" id="GO:0008453">
    <property type="term" value="F:alanine-glyoxylate transaminase activity"/>
    <property type="evidence" value="ECO:0007669"/>
    <property type="project" value="TreeGrafter"/>
</dbReference>
<comment type="cofactor">
    <cofactor evidence="1 6">
        <name>pyridoxal 5'-phosphate</name>
        <dbReference type="ChEBI" id="CHEBI:597326"/>
    </cofactor>
</comment>
<sequence>MIWSFSLEVYGAKITFLRAEPGSRPSTEAIADALSKTKFKMVTITHVDTSTGVLSDIKAVTAQVKAASPETLVVVDGVCSVGSEEIRFDDWKLDVVITGSQKGLGVPPGLSIVIASPYAIQTFKDRKTPVPSYYSNWSKWLPIMTAYESRKPAYFATPAVQLIYALHTSLKLILSQPLETRFKKHAAVAADFRQTVRNLGLKTVAQSEEASANGMTAVWLPEGVEVSQLVPALAGKGVQIAGGILQGLATKYFRVGHMGISVMDDDRQHIQKVKDSLVSSLNELGYKN</sequence>
<comment type="similarity">
    <text evidence="5">Belongs to the class-V pyridoxal-phosphate-dependent aminotransferase family.</text>
</comment>
<dbReference type="AlphaFoldDB" id="A0A168S884"/>
<feature type="domain" description="Aminotransferase class V" evidence="7">
    <location>
        <begin position="8"/>
        <end position="243"/>
    </location>
</feature>
<evidence type="ECO:0000256" key="5">
    <source>
        <dbReference type="RuleBase" id="RU004075"/>
    </source>
</evidence>
<dbReference type="InterPro" id="IPR020578">
    <property type="entry name" value="Aminotrans_V_PyrdxlP_BS"/>
</dbReference>